<proteinExistence type="predicted"/>
<accession>A0ABM4U669</accession>
<dbReference type="Proteomes" id="UP001652660">
    <property type="component" value="Chromosome 4e"/>
</dbReference>
<evidence type="ECO:0000313" key="4">
    <source>
        <dbReference type="RefSeq" id="XP_071902772.1"/>
    </source>
</evidence>
<organism evidence="3 4">
    <name type="scientific">Coffea arabica</name>
    <name type="common">Arabian coffee</name>
    <dbReference type="NCBI Taxonomy" id="13443"/>
    <lineage>
        <taxon>Eukaryota</taxon>
        <taxon>Viridiplantae</taxon>
        <taxon>Streptophyta</taxon>
        <taxon>Embryophyta</taxon>
        <taxon>Tracheophyta</taxon>
        <taxon>Spermatophyta</taxon>
        <taxon>Magnoliopsida</taxon>
        <taxon>eudicotyledons</taxon>
        <taxon>Gunneridae</taxon>
        <taxon>Pentapetalae</taxon>
        <taxon>asterids</taxon>
        <taxon>lamiids</taxon>
        <taxon>Gentianales</taxon>
        <taxon>Rubiaceae</taxon>
        <taxon>Ixoroideae</taxon>
        <taxon>Gardenieae complex</taxon>
        <taxon>Bertiereae - Coffeeae clade</taxon>
        <taxon>Coffeeae</taxon>
        <taxon>Coffea</taxon>
    </lineage>
</organism>
<reference evidence="4" key="1">
    <citation type="submission" date="2025-08" db="UniProtKB">
        <authorList>
            <consortium name="RefSeq"/>
        </authorList>
    </citation>
    <scope>IDENTIFICATION</scope>
    <source>
        <tissue evidence="4">Leaves</tissue>
    </source>
</reference>
<dbReference type="GeneID" id="140005648"/>
<gene>
    <name evidence="4" type="primary">LOC140005648</name>
</gene>
<evidence type="ECO:0000259" key="1">
    <source>
        <dbReference type="Pfam" id="PF03101"/>
    </source>
</evidence>
<evidence type="ECO:0000313" key="3">
    <source>
        <dbReference type="Proteomes" id="UP001652660"/>
    </source>
</evidence>
<keyword evidence="3" id="KW-1185">Reference proteome</keyword>
<protein>
    <submittedName>
        <fullName evidence="4">Protein FAR1-RELATED SEQUENCE 5-like</fullName>
    </submittedName>
</protein>
<dbReference type="PANTHER" id="PTHR47718:SF15">
    <property type="entry name" value="PROTEIN FAR1-RELATED SEQUENCE 5-LIKE"/>
    <property type="match status" value="1"/>
</dbReference>
<dbReference type="RefSeq" id="XP_071902772.1">
    <property type="nucleotide sequence ID" value="XM_072046671.1"/>
</dbReference>
<sequence length="338" mass="40060">MGFSVRKGYKFIDDNGRVHYRQWVCSREGRRDLKHVNREDRRKEPRPDTRVDYQATLKIRYAFEEDKYVVSEFVRLHTHKLACPSTTKFLKCHRKVSDANYAQAHTLCRVGMKTSQIMKLCGGYQYVLFTMKDLYNRMNGGRMEEIADGDAKGVVAYLFTKKDADSEVYFNFTVTYNGRLGRLFWLDSRSKEDYKYYGDIVVFNSIYNTNRYPYPLVVIYGINNHFCMFIFACVTVPDEEVKTYEWILNNFLEVIDGKQPLSIVTNEAPQMRKAIKMCFLNAKHRFCSWHIQQNLISNIANEEFREWFKNCMYRNCSIDQFETKWANLITSCNLQNND</sequence>
<dbReference type="Pfam" id="PF03101">
    <property type="entry name" value="FAR1"/>
    <property type="match status" value="1"/>
</dbReference>
<feature type="domain" description="FAR1" evidence="1">
    <location>
        <begin position="1"/>
        <end position="82"/>
    </location>
</feature>
<feature type="domain" description="MULE transposase" evidence="2">
    <location>
        <begin position="201"/>
        <end position="294"/>
    </location>
</feature>
<name>A0ABM4U669_COFAR</name>
<dbReference type="Pfam" id="PF10551">
    <property type="entry name" value="MULE"/>
    <property type="match status" value="1"/>
</dbReference>
<dbReference type="InterPro" id="IPR018289">
    <property type="entry name" value="MULE_transposase_dom"/>
</dbReference>
<evidence type="ECO:0000259" key="2">
    <source>
        <dbReference type="Pfam" id="PF10551"/>
    </source>
</evidence>
<dbReference type="PANTHER" id="PTHR47718">
    <property type="entry name" value="OS01G0519700 PROTEIN"/>
    <property type="match status" value="1"/>
</dbReference>
<dbReference type="InterPro" id="IPR004330">
    <property type="entry name" value="FAR1_DNA_bnd_dom"/>
</dbReference>